<keyword evidence="1 4" id="KW-0349">Heme</keyword>
<dbReference type="OrthoDB" id="9811395at2"/>
<keyword evidence="2 4" id="KW-0479">Metal-binding</keyword>
<name>A0A1E5T5B8_9BACT</name>
<organism evidence="6 7">
    <name type="scientific">Roseivirga misakiensis</name>
    <dbReference type="NCBI Taxonomy" id="1563681"/>
    <lineage>
        <taxon>Bacteria</taxon>
        <taxon>Pseudomonadati</taxon>
        <taxon>Bacteroidota</taxon>
        <taxon>Cytophagia</taxon>
        <taxon>Cytophagales</taxon>
        <taxon>Roseivirgaceae</taxon>
        <taxon>Roseivirga</taxon>
    </lineage>
</organism>
<dbReference type="STRING" id="1563681.BFP71_02385"/>
<protein>
    <recommendedName>
        <fullName evidence="5">Cytochrome c domain-containing protein</fullName>
    </recommendedName>
</protein>
<dbReference type="GO" id="GO:0046872">
    <property type="term" value="F:metal ion binding"/>
    <property type="evidence" value="ECO:0007669"/>
    <property type="project" value="UniProtKB-KW"/>
</dbReference>
<evidence type="ECO:0000256" key="1">
    <source>
        <dbReference type="ARBA" id="ARBA00022617"/>
    </source>
</evidence>
<dbReference type="InterPro" id="IPR051459">
    <property type="entry name" value="Cytochrome_c-type_DH"/>
</dbReference>
<keyword evidence="3 4" id="KW-0408">Iron</keyword>
<dbReference type="EMBL" id="MDGQ01000003">
    <property type="protein sequence ID" value="OEK06538.1"/>
    <property type="molecule type" value="Genomic_DNA"/>
</dbReference>
<dbReference type="GO" id="GO:0009055">
    <property type="term" value="F:electron transfer activity"/>
    <property type="evidence" value="ECO:0007669"/>
    <property type="project" value="InterPro"/>
</dbReference>
<feature type="domain" description="Cytochrome c" evidence="5">
    <location>
        <begin position="48"/>
        <end position="137"/>
    </location>
</feature>
<dbReference type="PANTHER" id="PTHR35008">
    <property type="entry name" value="BLL4482 PROTEIN-RELATED"/>
    <property type="match status" value="1"/>
</dbReference>
<evidence type="ECO:0000259" key="5">
    <source>
        <dbReference type="PROSITE" id="PS51007"/>
    </source>
</evidence>
<proteinExistence type="predicted"/>
<evidence type="ECO:0000313" key="7">
    <source>
        <dbReference type="Proteomes" id="UP000095552"/>
    </source>
</evidence>
<dbReference type="PANTHER" id="PTHR35008:SF8">
    <property type="entry name" value="ALCOHOL DEHYDROGENASE CYTOCHROME C SUBUNIT"/>
    <property type="match status" value="1"/>
</dbReference>
<reference evidence="6 7" key="1">
    <citation type="submission" date="2016-08" db="EMBL/GenBank/DDBJ databases">
        <title>Draft genome of Fabibacter sp. strain SK-8.</title>
        <authorList>
            <person name="Wong S.-K."/>
            <person name="Hamasaki K."/>
            <person name="Yoshizawa S."/>
        </authorList>
    </citation>
    <scope>NUCLEOTIDE SEQUENCE [LARGE SCALE GENOMIC DNA]</scope>
    <source>
        <strain evidence="6 7">SK-8</strain>
    </source>
</reference>
<sequence length="158" mass="17617">MSRSILSLSKLQTLIVCVTATIVFSCGGSSEKSDNQNVQERLTREELKLFAVGQQLYTRYCINCHMENGQGLGKLIPPLKGSDYLLNNILATSRIIKYGMKGPIMVNGQEYNQPMPGNPSLTPFEILQLQVYISNAWGNEAEVLSLEEVKDYLESNKP</sequence>
<accession>A0A1E5T5B8</accession>
<dbReference type="InterPro" id="IPR036909">
    <property type="entry name" value="Cyt_c-like_dom_sf"/>
</dbReference>
<dbReference type="PROSITE" id="PS51007">
    <property type="entry name" value="CYTC"/>
    <property type="match status" value="1"/>
</dbReference>
<dbReference type="PROSITE" id="PS51257">
    <property type="entry name" value="PROKAR_LIPOPROTEIN"/>
    <property type="match status" value="1"/>
</dbReference>
<keyword evidence="7" id="KW-1185">Reference proteome</keyword>
<evidence type="ECO:0000313" key="6">
    <source>
        <dbReference type="EMBL" id="OEK06538.1"/>
    </source>
</evidence>
<dbReference type="Pfam" id="PF00034">
    <property type="entry name" value="Cytochrom_C"/>
    <property type="match status" value="1"/>
</dbReference>
<dbReference type="AlphaFoldDB" id="A0A1E5T5B8"/>
<comment type="caution">
    <text evidence="6">The sequence shown here is derived from an EMBL/GenBank/DDBJ whole genome shotgun (WGS) entry which is preliminary data.</text>
</comment>
<dbReference type="SUPFAM" id="SSF46626">
    <property type="entry name" value="Cytochrome c"/>
    <property type="match status" value="1"/>
</dbReference>
<gene>
    <name evidence="6" type="ORF">BFP71_02385</name>
</gene>
<dbReference type="GO" id="GO:0020037">
    <property type="term" value="F:heme binding"/>
    <property type="evidence" value="ECO:0007669"/>
    <property type="project" value="InterPro"/>
</dbReference>
<dbReference type="Gene3D" id="1.10.760.10">
    <property type="entry name" value="Cytochrome c-like domain"/>
    <property type="match status" value="1"/>
</dbReference>
<dbReference type="RefSeq" id="WP_069833850.1">
    <property type="nucleotide sequence ID" value="NZ_MDGQ01000003.1"/>
</dbReference>
<evidence type="ECO:0000256" key="4">
    <source>
        <dbReference type="PROSITE-ProRule" id="PRU00433"/>
    </source>
</evidence>
<evidence type="ECO:0000256" key="3">
    <source>
        <dbReference type="ARBA" id="ARBA00023004"/>
    </source>
</evidence>
<dbReference type="InterPro" id="IPR009056">
    <property type="entry name" value="Cyt_c-like_dom"/>
</dbReference>
<dbReference type="Proteomes" id="UP000095552">
    <property type="component" value="Unassembled WGS sequence"/>
</dbReference>
<evidence type="ECO:0000256" key="2">
    <source>
        <dbReference type="ARBA" id="ARBA00022723"/>
    </source>
</evidence>